<comment type="subunit">
    <text evidence="4">Homodimer. Within each dimer, one monomer is responsible for RNA recognition and catalysis, while the other monomer binds to the replacement base PreQ1.</text>
</comment>
<keyword evidence="3 4" id="KW-0819">tRNA processing</keyword>
<dbReference type="HAMAP" id="MF_00168">
    <property type="entry name" value="Q_tRNA_Tgt"/>
    <property type="match status" value="1"/>
</dbReference>
<evidence type="ECO:0000256" key="5">
    <source>
        <dbReference type="SAM" id="MobiDB-lite"/>
    </source>
</evidence>
<feature type="binding site" evidence="4">
    <location>
        <position position="325"/>
    </location>
    <ligand>
        <name>substrate</name>
    </ligand>
</feature>
<comment type="cofactor">
    <cofactor evidence="4">
        <name>Zn(2+)</name>
        <dbReference type="ChEBI" id="CHEBI:29105"/>
    </cofactor>
    <text evidence="4">Binds 1 zinc ion per subunit.</text>
</comment>
<comment type="function">
    <text evidence="4">Catalyzes the base-exchange of a guanine (G) residue with the queuine precursor 7-aminomethyl-7-deazaguanine (PreQ1) at position 34 (anticodon wobble position) in tRNAs with GU(N) anticodons (tRNA-Asp, -Asn, -His and -Tyr). Catalysis occurs through a double-displacement mechanism. The nucleophile active site attacks the C1' of nucleotide 34 to detach the guanine base from the RNA, forming a covalent enzyme-RNA intermediate. The proton acceptor active site deprotonates the incoming PreQ1, allowing a nucleophilic attack on the C1' of the ribose to form the product. After dissociation, two additional enzymatic reactions on the tRNA convert PreQ1 to queuine (Q), resulting in the hypermodified nucleoside queuosine (7-(((4,5-cis-dihydroxy-2-cyclopenten-1-yl)amino)methyl)-7-deazaguanosine).</text>
</comment>
<evidence type="ECO:0000256" key="4">
    <source>
        <dbReference type="HAMAP-Rule" id="MF_00168"/>
    </source>
</evidence>
<accession>A0A0G0FAW4</accession>
<keyword evidence="1 4" id="KW-0328">Glycosyltransferase</keyword>
<dbReference type="EMBL" id="LBSJ01000002">
    <property type="protein sequence ID" value="KKQ16358.1"/>
    <property type="molecule type" value="Genomic_DNA"/>
</dbReference>
<comment type="pathway">
    <text evidence="4">tRNA modification; tRNA-queuosine biosynthesis.</text>
</comment>
<organism evidence="7 8">
    <name type="scientific">Candidatus Daviesbacteria bacterium GW2011_GWA1_36_8</name>
    <dbReference type="NCBI Taxonomy" id="1618417"/>
    <lineage>
        <taxon>Bacteria</taxon>
        <taxon>Candidatus Daviesiibacteriota</taxon>
    </lineage>
</organism>
<evidence type="ECO:0000256" key="1">
    <source>
        <dbReference type="ARBA" id="ARBA00022676"/>
    </source>
</evidence>
<evidence type="ECO:0000313" key="7">
    <source>
        <dbReference type="EMBL" id="KKQ16358.1"/>
    </source>
</evidence>
<feature type="binding site" evidence="4">
    <location>
        <position position="445"/>
    </location>
    <ligand>
        <name>Zn(2+)</name>
        <dbReference type="ChEBI" id="CHEBI:29105"/>
    </ligand>
</feature>
<dbReference type="UniPathway" id="UPA00392"/>
<dbReference type="SUPFAM" id="SSF51713">
    <property type="entry name" value="tRNA-guanine transglycosylase"/>
    <property type="match status" value="1"/>
</dbReference>
<dbReference type="InterPro" id="IPR002616">
    <property type="entry name" value="tRNA_ribo_trans-like"/>
</dbReference>
<feature type="binding site" evidence="4">
    <location>
        <position position="298"/>
    </location>
    <ligand>
        <name>substrate</name>
    </ligand>
</feature>
<dbReference type="Gene3D" id="3.20.20.105">
    <property type="entry name" value="Queuine tRNA-ribosyltransferase-like"/>
    <property type="match status" value="1"/>
</dbReference>
<feature type="domain" description="tRNA-guanine(15) transglycosylase-like" evidence="6">
    <location>
        <begin position="207"/>
        <end position="499"/>
    </location>
</feature>
<feature type="active site" description="Proton acceptor" evidence="4">
    <location>
        <position position="90"/>
    </location>
</feature>
<dbReference type="InterPro" id="IPR004803">
    <property type="entry name" value="TGT"/>
</dbReference>
<dbReference type="PATRIC" id="fig|1618417.4.peg.68"/>
<evidence type="ECO:0000313" key="8">
    <source>
        <dbReference type="Proteomes" id="UP000034448"/>
    </source>
</evidence>
<protein>
    <recommendedName>
        <fullName evidence="4">Queuine tRNA-ribosyltransferase</fullName>
        <ecNumber evidence="4">2.4.2.29</ecNumber>
    </recommendedName>
    <alternativeName>
        <fullName evidence="4">Guanine insertion enzyme</fullName>
    </alternativeName>
    <alternativeName>
        <fullName evidence="4">tRNA-guanine transglycosylase</fullName>
    </alternativeName>
</protein>
<dbReference type="PANTHER" id="PTHR46499">
    <property type="entry name" value="QUEUINE TRNA-RIBOSYLTRANSFERASE"/>
    <property type="match status" value="1"/>
</dbReference>
<comment type="caution">
    <text evidence="7">The sequence shown here is derived from an EMBL/GenBank/DDBJ whole genome shotgun (WGS) entry which is preliminary data.</text>
</comment>
<dbReference type="InterPro" id="IPR050076">
    <property type="entry name" value="ArchSynthase1/Queuine_TRR"/>
</dbReference>
<dbReference type="PANTHER" id="PTHR46499:SF1">
    <property type="entry name" value="QUEUINE TRNA-RIBOSYLTRANSFERASE"/>
    <property type="match status" value="1"/>
</dbReference>
<evidence type="ECO:0000259" key="6">
    <source>
        <dbReference type="Pfam" id="PF01702"/>
    </source>
</evidence>
<dbReference type="AlphaFoldDB" id="A0A0G0FAW4"/>
<keyword evidence="4" id="KW-0671">Queuosine biosynthesis</keyword>
<comment type="similarity">
    <text evidence="4">Belongs to the queuine tRNA-ribosyltransferase family.</text>
</comment>
<feature type="region of interest" description="RNA binding" evidence="4">
    <location>
        <begin position="374"/>
        <end position="380"/>
    </location>
</feature>
<feature type="active site" description="Nucleophile" evidence="4">
    <location>
        <position position="393"/>
    </location>
</feature>
<dbReference type="GO" id="GO:0008616">
    <property type="term" value="P:tRNA queuosine(34) biosynthetic process"/>
    <property type="evidence" value="ECO:0007669"/>
    <property type="project" value="UniProtKB-UniRule"/>
</dbReference>
<keyword evidence="4" id="KW-0479">Metal-binding</keyword>
<feature type="binding site" evidence="4">
    <location>
        <position position="440"/>
    </location>
    <ligand>
        <name>Zn(2+)</name>
        <dbReference type="ChEBI" id="CHEBI:29105"/>
    </ligand>
</feature>
<proteinExistence type="inferred from homology"/>
<dbReference type="Proteomes" id="UP000034448">
    <property type="component" value="Unassembled WGS sequence"/>
</dbReference>
<feature type="domain" description="tRNA-guanine(15) transglycosylase-like" evidence="6">
    <location>
        <begin position="11"/>
        <end position="107"/>
    </location>
</feature>
<comment type="catalytic activity">
    <reaction evidence="4">
        <text>7-aminomethyl-7-carbaguanine + guanosine(34) in tRNA = 7-aminomethyl-7-carbaguanosine(34) in tRNA + guanine</text>
        <dbReference type="Rhea" id="RHEA:24104"/>
        <dbReference type="Rhea" id="RHEA-COMP:10341"/>
        <dbReference type="Rhea" id="RHEA-COMP:10342"/>
        <dbReference type="ChEBI" id="CHEBI:16235"/>
        <dbReference type="ChEBI" id="CHEBI:58703"/>
        <dbReference type="ChEBI" id="CHEBI:74269"/>
        <dbReference type="ChEBI" id="CHEBI:82833"/>
        <dbReference type="EC" id="2.4.2.29"/>
    </reaction>
</comment>
<keyword evidence="4" id="KW-0862">Zinc</keyword>
<reference evidence="7 8" key="1">
    <citation type="journal article" date="2015" name="Nature">
        <title>rRNA introns, odd ribosomes, and small enigmatic genomes across a large radiation of phyla.</title>
        <authorList>
            <person name="Brown C.T."/>
            <person name="Hug L.A."/>
            <person name="Thomas B.C."/>
            <person name="Sharon I."/>
            <person name="Castelle C.J."/>
            <person name="Singh A."/>
            <person name="Wilkins M.J."/>
            <person name="Williams K.H."/>
            <person name="Banfield J.F."/>
        </authorList>
    </citation>
    <scope>NUCLEOTIDE SEQUENCE [LARGE SCALE GENOMIC DNA]</scope>
</reference>
<feature type="binding site" evidence="4">
    <location>
        <position position="442"/>
    </location>
    <ligand>
        <name>Zn(2+)</name>
        <dbReference type="ChEBI" id="CHEBI:29105"/>
    </ligand>
</feature>
<feature type="binding site" evidence="4">
    <location>
        <begin position="90"/>
        <end position="94"/>
    </location>
    <ligand>
        <name>substrate</name>
    </ligand>
</feature>
<gene>
    <name evidence="4" type="primary">tgt</name>
    <name evidence="7" type="ORF">US28_C0002G0025</name>
</gene>
<dbReference type="NCBIfam" id="TIGR00449">
    <property type="entry name" value="tgt_general"/>
    <property type="match status" value="1"/>
</dbReference>
<dbReference type="GO" id="GO:0046872">
    <property type="term" value="F:metal ion binding"/>
    <property type="evidence" value="ECO:0007669"/>
    <property type="project" value="UniProtKB-KW"/>
</dbReference>
<feature type="region of interest" description="Disordered" evidence="5">
    <location>
        <begin position="172"/>
        <end position="206"/>
    </location>
</feature>
<dbReference type="GO" id="GO:0008479">
    <property type="term" value="F:tRNA-guanosine(34) queuine transglycosylase activity"/>
    <property type="evidence" value="ECO:0007669"/>
    <property type="project" value="UniProtKB-UniRule"/>
</dbReference>
<feature type="binding site" evidence="4">
    <location>
        <position position="471"/>
    </location>
    <ligand>
        <name>Zn(2+)</name>
        <dbReference type="ChEBI" id="CHEBI:29105"/>
    </ligand>
</feature>
<evidence type="ECO:0000256" key="2">
    <source>
        <dbReference type="ARBA" id="ARBA00022679"/>
    </source>
</evidence>
<dbReference type="GO" id="GO:0005829">
    <property type="term" value="C:cytosol"/>
    <property type="evidence" value="ECO:0007669"/>
    <property type="project" value="TreeGrafter"/>
</dbReference>
<sequence>MSNFKILGKDKMARAGVLTTPHGEVKTPVYMPIGTVGSVKALAPDDLKKVNTQIILGNTYHLYLRPGSKLIKKMGGLHKFMGWDYPILTDSGGFQAFSLGAMIEHGVRKVGRSMGPASSVSQVRPRGTNKPPAVDARDPSSESPIDQNYLRVRKSGRVYNEKSKKITRRVTVEELSQKEKGKKRSVSKWYEHSSSASQSKKEEPEILSKITEEGVEFTSHLDGGKHLLTPEKSVEVQLDLGSDIILVLDELLSPLSSPSYVAQSLERTHRWEQRSKAYFEKHCEKKREKRGMLFGILQGVYDRGIREKEAMWISKVGFDGFSIGGSFGTSKYWPSSRHPDEGQDLDWAASKAIYETIGWVTPLLPDSAPRHALGIGEVLDLFECIERGIDMFDCVAPTRRARNGSLYISPKNGGKQKNKFVMAIERSEFKEDKKAIDPGCSCYTCKNFSRAYLRHLYLSAEILYHRLASIHNVYFMLNLTNEIRGSILEKRFKKLKNLWIK</sequence>
<dbReference type="Pfam" id="PF01702">
    <property type="entry name" value="TGT"/>
    <property type="match status" value="2"/>
</dbReference>
<keyword evidence="2 4" id="KW-0808">Transferase</keyword>
<dbReference type="EC" id="2.4.2.29" evidence="4"/>
<name>A0A0G0FAW4_9BACT</name>
<feature type="binding site" evidence="4">
    <location>
        <position position="249"/>
    </location>
    <ligand>
        <name>substrate</name>
    </ligand>
</feature>
<feature type="region of interest" description="Disordered" evidence="5">
    <location>
        <begin position="112"/>
        <end position="149"/>
    </location>
</feature>
<feature type="region of interest" description="RNA binding; important for wobble base 34 recognition" evidence="4">
    <location>
        <begin position="398"/>
        <end position="402"/>
    </location>
</feature>
<dbReference type="InterPro" id="IPR036511">
    <property type="entry name" value="TGT-like_sf"/>
</dbReference>
<evidence type="ECO:0000256" key="3">
    <source>
        <dbReference type="ARBA" id="ARBA00022694"/>
    </source>
</evidence>